<dbReference type="SUPFAM" id="SSF101941">
    <property type="entry name" value="NAC domain"/>
    <property type="match status" value="1"/>
</dbReference>
<organism evidence="7">
    <name type="scientific">Populus alba</name>
    <name type="common">White poplar</name>
    <dbReference type="NCBI Taxonomy" id="43335"/>
    <lineage>
        <taxon>Eukaryota</taxon>
        <taxon>Viridiplantae</taxon>
        <taxon>Streptophyta</taxon>
        <taxon>Embryophyta</taxon>
        <taxon>Tracheophyta</taxon>
        <taxon>Spermatophyta</taxon>
        <taxon>Magnoliopsida</taxon>
        <taxon>eudicotyledons</taxon>
        <taxon>Gunneridae</taxon>
        <taxon>Pentapetalae</taxon>
        <taxon>rosids</taxon>
        <taxon>fabids</taxon>
        <taxon>Malpighiales</taxon>
        <taxon>Salicaceae</taxon>
        <taxon>Saliceae</taxon>
        <taxon>Populus</taxon>
    </lineage>
</organism>
<accession>A0A4U5PX48</accession>
<evidence type="ECO:0000256" key="3">
    <source>
        <dbReference type="ARBA" id="ARBA00023163"/>
    </source>
</evidence>
<evidence type="ECO:0000256" key="2">
    <source>
        <dbReference type="ARBA" id="ARBA00023125"/>
    </source>
</evidence>
<feature type="compositionally biased region" description="Basic and acidic residues" evidence="5">
    <location>
        <begin position="143"/>
        <end position="153"/>
    </location>
</feature>
<feature type="region of interest" description="Disordered" evidence="5">
    <location>
        <begin position="134"/>
        <end position="153"/>
    </location>
</feature>
<dbReference type="InterPro" id="IPR003441">
    <property type="entry name" value="NAC-dom"/>
</dbReference>
<dbReference type="PANTHER" id="PTHR31719">
    <property type="entry name" value="NAC TRANSCRIPTION FACTOR 56"/>
    <property type="match status" value="1"/>
</dbReference>
<dbReference type="GO" id="GO:0006355">
    <property type="term" value="P:regulation of DNA-templated transcription"/>
    <property type="evidence" value="ECO:0007669"/>
    <property type="project" value="InterPro"/>
</dbReference>
<dbReference type="Gene3D" id="2.170.150.80">
    <property type="entry name" value="NAC domain"/>
    <property type="match status" value="1"/>
</dbReference>
<dbReference type="InterPro" id="IPR036093">
    <property type="entry name" value="NAC_dom_sf"/>
</dbReference>
<dbReference type="GO" id="GO:0003677">
    <property type="term" value="F:DNA binding"/>
    <property type="evidence" value="ECO:0007669"/>
    <property type="project" value="UniProtKB-KW"/>
</dbReference>
<dbReference type="PROSITE" id="PS51005">
    <property type="entry name" value="NAC"/>
    <property type="match status" value="1"/>
</dbReference>
<gene>
    <name evidence="7" type="ORF">D5086_0000169060</name>
</gene>
<keyword evidence="4" id="KW-0539">Nucleus</keyword>
<dbReference type="PANTHER" id="PTHR31719:SF43">
    <property type="entry name" value="NAC TRANSCRIPTION FACTOR 56"/>
    <property type="match status" value="1"/>
</dbReference>
<keyword evidence="3" id="KW-0804">Transcription</keyword>
<evidence type="ECO:0000256" key="4">
    <source>
        <dbReference type="ARBA" id="ARBA00023242"/>
    </source>
</evidence>
<keyword evidence="1" id="KW-0805">Transcription regulation</keyword>
<protein>
    <recommendedName>
        <fullName evidence="6">NAC domain-containing protein</fullName>
    </recommendedName>
</protein>
<sequence>MQGEHDSSIEPPPGYRFCPTDVELACFHLYRKVNGLPLPNTVKDCNLYGDHEPCEIWEAFEGSELSNKENLFFFTQLKNRSAKDSRSKRRVGRNEGTWKAGLCMHEYSLDESLLPNPSNHVVCLLRKKVTERTDGTNVSHNHSAIEKSQRRDRPCALEEHHQAKRLKLDLAQPHQLICNYNQQTEAIPATGGMSAFAQTESQDNAKDLIALCSTSSDDGSRNCTNYWRWIVPRPSKFENLKIDTKDVGTTGAHYMQETSGIRPLVFTELSGIKKL</sequence>
<feature type="domain" description="NAC" evidence="6">
    <location>
        <begin position="11"/>
        <end position="183"/>
    </location>
</feature>
<evidence type="ECO:0000256" key="5">
    <source>
        <dbReference type="SAM" id="MobiDB-lite"/>
    </source>
</evidence>
<comment type="caution">
    <text evidence="7">The sequence shown here is derived from an EMBL/GenBank/DDBJ whole genome shotgun (WGS) entry which is preliminary data.</text>
</comment>
<evidence type="ECO:0000313" key="7">
    <source>
        <dbReference type="EMBL" id="TKS01799.1"/>
    </source>
</evidence>
<proteinExistence type="predicted"/>
<dbReference type="Pfam" id="PF02365">
    <property type="entry name" value="NAM"/>
    <property type="match status" value="1"/>
</dbReference>
<keyword evidence="2" id="KW-0238">DNA-binding</keyword>
<reference evidence="7" key="1">
    <citation type="submission" date="2018-10" db="EMBL/GenBank/DDBJ databases">
        <title>Population genomic analysis revealed the cold adaptation of white poplar.</title>
        <authorList>
            <person name="Liu Y.-J."/>
        </authorList>
    </citation>
    <scope>NUCLEOTIDE SEQUENCE [LARGE SCALE GENOMIC DNA]</scope>
    <source>
        <strain evidence="7">PAL-ZL1</strain>
    </source>
</reference>
<evidence type="ECO:0000256" key="1">
    <source>
        <dbReference type="ARBA" id="ARBA00023015"/>
    </source>
</evidence>
<dbReference type="AlphaFoldDB" id="A0A4U5PX48"/>
<evidence type="ECO:0000259" key="6">
    <source>
        <dbReference type="PROSITE" id="PS51005"/>
    </source>
</evidence>
<dbReference type="STRING" id="43335.A0A4U5PX48"/>
<name>A0A4U5PX48_POPAL</name>
<dbReference type="EMBL" id="RCHU01000558">
    <property type="protein sequence ID" value="TKS01799.1"/>
    <property type="molecule type" value="Genomic_DNA"/>
</dbReference>